<evidence type="ECO:0000313" key="1">
    <source>
        <dbReference type="EMBL" id="CUV18980.1"/>
    </source>
</evidence>
<gene>
    <name evidence="1" type="ORF">PSS4_v1_860023</name>
</gene>
<sequence length="116" mass="12654">MLTVIAAALAGLRRCVSVMRSKACPGAPSLWSSMAWQAGQRVIPHSVQWVGHCITLVYGKKSPPLESLCQQGCTQPTRGPEAPDVHPIAVSRCLLTRPQHTCKRTLQDFQAVTSKY</sequence>
<dbReference type="AlphaFoldDB" id="A0A0S4U9S2"/>
<protein>
    <submittedName>
        <fullName evidence="1">Uncharacterized protein</fullName>
    </submittedName>
</protein>
<name>A0A0S4U9S2_RALSL</name>
<proteinExistence type="predicted"/>
<organism evidence="1">
    <name type="scientific">Ralstonia solanacearum</name>
    <name type="common">Pseudomonas solanacearum</name>
    <dbReference type="NCBI Taxonomy" id="305"/>
    <lineage>
        <taxon>Bacteria</taxon>
        <taxon>Pseudomonadati</taxon>
        <taxon>Pseudomonadota</taxon>
        <taxon>Betaproteobacteria</taxon>
        <taxon>Burkholderiales</taxon>
        <taxon>Burkholderiaceae</taxon>
        <taxon>Ralstonia</taxon>
        <taxon>Ralstonia solanacearum species complex</taxon>
    </lineage>
</organism>
<accession>A0A0S4U9S2</accession>
<dbReference type="EMBL" id="LN899821">
    <property type="protein sequence ID" value="CUV18980.1"/>
    <property type="molecule type" value="Genomic_DNA"/>
</dbReference>
<reference evidence="1" key="1">
    <citation type="submission" date="2015-10" db="EMBL/GenBank/DDBJ databases">
        <authorList>
            <person name="Gilbert D.G."/>
        </authorList>
    </citation>
    <scope>NUCLEOTIDE SEQUENCE</scope>
    <source>
        <strain evidence="1">Phyl III-seqv23</strain>
    </source>
</reference>